<sequence length="53" mass="5870">MLEHSLEVEGKSMTLIALWDYKGGDGNGDTEHMIKIAEDKGAKIKIIDINNLI</sequence>
<dbReference type="EMBL" id="JAYGIL010000039">
    <property type="protein sequence ID" value="MEA5405605.1"/>
    <property type="molecule type" value="Genomic_DNA"/>
</dbReference>
<dbReference type="RefSeq" id="WP_323699010.1">
    <property type="nucleotide sequence ID" value="NZ_JAYGIL010000039.1"/>
</dbReference>
<dbReference type="Proteomes" id="UP001303899">
    <property type="component" value="Unassembled WGS sequence"/>
</dbReference>
<evidence type="ECO:0000313" key="1">
    <source>
        <dbReference type="EMBL" id="MEA5405605.1"/>
    </source>
</evidence>
<gene>
    <name evidence="1" type="ORF">VB776_21890</name>
</gene>
<protein>
    <submittedName>
        <fullName evidence="1">Uncharacterized protein</fullName>
    </submittedName>
</protein>
<evidence type="ECO:0000313" key="2">
    <source>
        <dbReference type="Proteomes" id="UP001303899"/>
    </source>
</evidence>
<accession>A0ABU5SAW8</accession>
<name>A0ABU5SAW8_9BACT</name>
<organism evidence="1 2">
    <name type="scientific">Arcicella gelida</name>
    <dbReference type="NCBI Taxonomy" id="2984195"/>
    <lineage>
        <taxon>Bacteria</taxon>
        <taxon>Pseudomonadati</taxon>
        <taxon>Bacteroidota</taxon>
        <taxon>Cytophagia</taxon>
        <taxon>Cytophagales</taxon>
        <taxon>Flectobacillaceae</taxon>
        <taxon>Arcicella</taxon>
    </lineage>
</organism>
<proteinExistence type="predicted"/>
<reference evidence="1 2" key="1">
    <citation type="submission" date="2023-12" db="EMBL/GenBank/DDBJ databases">
        <title>Novel species of the genus Arcicella isolated from rivers.</title>
        <authorList>
            <person name="Lu H."/>
        </authorList>
    </citation>
    <scope>NUCLEOTIDE SEQUENCE [LARGE SCALE GENOMIC DNA]</scope>
    <source>
        <strain evidence="1 2">DC2W</strain>
    </source>
</reference>
<keyword evidence="2" id="KW-1185">Reference proteome</keyword>
<comment type="caution">
    <text evidence="1">The sequence shown here is derived from an EMBL/GenBank/DDBJ whole genome shotgun (WGS) entry which is preliminary data.</text>
</comment>